<feature type="transmembrane region" description="Helical" evidence="1">
    <location>
        <begin position="89"/>
        <end position="109"/>
    </location>
</feature>
<keyword evidence="1" id="KW-0812">Transmembrane</keyword>
<dbReference type="AlphaFoldDB" id="A0A916Z210"/>
<evidence type="ECO:0000313" key="2">
    <source>
        <dbReference type="EMBL" id="GGD72260.1"/>
    </source>
</evidence>
<dbReference type="RefSeq" id="WP_066774515.1">
    <property type="nucleotide sequence ID" value="NZ_BMIP01000004.1"/>
</dbReference>
<feature type="transmembrane region" description="Helical" evidence="1">
    <location>
        <begin position="6"/>
        <end position="30"/>
    </location>
</feature>
<organism evidence="2 3">
    <name type="scientific">Croceicoccus mobilis</name>
    <dbReference type="NCBI Taxonomy" id="1703339"/>
    <lineage>
        <taxon>Bacteria</taxon>
        <taxon>Pseudomonadati</taxon>
        <taxon>Pseudomonadota</taxon>
        <taxon>Alphaproteobacteria</taxon>
        <taxon>Sphingomonadales</taxon>
        <taxon>Erythrobacteraceae</taxon>
        <taxon>Croceicoccus</taxon>
    </lineage>
</organism>
<dbReference type="EMBL" id="BMIP01000004">
    <property type="protein sequence ID" value="GGD72260.1"/>
    <property type="molecule type" value="Genomic_DNA"/>
</dbReference>
<gene>
    <name evidence="2" type="ORF">GCM10010990_22200</name>
</gene>
<name>A0A916Z210_9SPHN</name>
<comment type="caution">
    <text evidence="2">The sequence shown here is derived from an EMBL/GenBank/DDBJ whole genome shotgun (WGS) entry which is preliminary data.</text>
</comment>
<keyword evidence="1" id="KW-0472">Membrane</keyword>
<feature type="transmembrane region" description="Helical" evidence="1">
    <location>
        <begin position="56"/>
        <end position="77"/>
    </location>
</feature>
<accession>A0A916Z210</accession>
<reference evidence="2" key="1">
    <citation type="journal article" date="2014" name="Int. J. Syst. Evol. Microbiol.">
        <title>Complete genome sequence of Corynebacterium casei LMG S-19264T (=DSM 44701T), isolated from a smear-ripened cheese.</title>
        <authorList>
            <consortium name="US DOE Joint Genome Institute (JGI-PGF)"/>
            <person name="Walter F."/>
            <person name="Albersmeier A."/>
            <person name="Kalinowski J."/>
            <person name="Ruckert C."/>
        </authorList>
    </citation>
    <scope>NUCLEOTIDE SEQUENCE</scope>
    <source>
        <strain evidence="2">CGMCC 1.15360</strain>
    </source>
</reference>
<evidence type="ECO:0000256" key="1">
    <source>
        <dbReference type="SAM" id="Phobius"/>
    </source>
</evidence>
<proteinExistence type="predicted"/>
<reference evidence="2" key="2">
    <citation type="submission" date="2020-09" db="EMBL/GenBank/DDBJ databases">
        <authorList>
            <person name="Sun Q."/>
            <person name="Zhou Y."/>
        </authorList>
    </citation>
    <scope>NUCLEOTIDE SEQUENCE</scope>
    <source>
        <strain evidence="2">CGMCC 1.15360</strain>
    </source>
</reference>
<dbReference type="Proteomes" id="UP000612349">
    <property type="component" value="Unassembled WGS sequence"/>
</dbReference>
<sequence>MEEVLTLAIVFGFTGYVIDQLRRVIVRLLLHRIIGRAMERAPDQVPNLIARMECQAAGPVSGLGLAITAFGLIALVALGFNDNANAEDFGIGLSVLAGGLAMVVARWINWRLSLRRESRLAAQVQATN</sequence>
<protein>
    <submittedName>
        <fullName evidence="2">Uncharacterized protein</fullName>
    </submittedName>
</protein>
<keyword evidence="3" id="KW-1185">Reference proteome</keyword>
<evidence type="ECO:0000313" key="3">
    <source>
        <dbReference type="Proteomes" id="UP000612349"/>
    </source>
</evidence>
<keyword evidence="1" id="KW-1133">Transmembrane helix</keyword>